<evidence type="ECO:0000313" key="1">
    <source>
        <dbReference type="EMBL" id="KUZ82047.1"/>
    </source>
</evidence>
<evidence type="ECO:0000313" key="2">
    <source>
        <dbReference type="Proteomes" id="UP000065521"/>
    </source>
</evidence>
<name>A0A124LL51_9BURK</name>
<reference evidence="1 2" key="1">
    <citation type="submission" date="2015-11" db="EMBL/GenBank/DDBJ databases">
        <title>Expanding the genomic diversity of Burkholderia species for the development of highly accurate diagnostics.</title>
        <authorList>
            <person name="Sahl J."/>
            <person name="Keim P."/>
            <person name="Wagner D."/>
        </authorList>
    </citation>
    <scope>NUCLEOTIDE SEQUENCE [LARGE SCALE GENOMIC DNA]</scope>
    <source>
        <strain evidence="1 2">RF32-BP4</strain>
    </source>
</reference>
<comment type="caution">
    <text evidence="1">The sequence shown here is derived from an EMBL/GenBank/DDBJ whole genome shotgun (WGS) entry which is preliminary data.</text>
</comment>
<sequence>MASTNWNNGQLTTLEPGDTATCQKLNSDQLYGLIFYNSAGNDAGANLSVVWSQSHEPATVKVPGTTGNQGLASILFVNGSDTTTVSAAMLANQPGAQVQAYIASVKMPTDTNGINNQSLPADGQTHPFTKFTRYYTVPASHWYQAQIQSNINQFITIQFAEQKATVNIVNAMSDDPNDFKTLIKAVGKAVDQYKINPVTFQTTSWSLQGNGQQLVFVNADSVQNSQNATISLQSLSALYA</sequence>
<dbReference type="RefSeq" id="WP_059590067.1">
    <property type="nucleotide sequence ID" value="NZ_LOTK01000067.1"/>
</dbReference>
<dbReference type="AlphaFoldDB" id="A0A124LL51"/>
<dbReference type="Proteomes" id="UP000065521">
    <property type="component" value="Unassembled WGS sequence"/>
</dbReference>
<gene>
    <name evidence="1" type="ORF">WI38_32055</name>
</gene>
<proteinExistence type="predicted"/>
<dbReference type="EMBL" id="LOTN01000071">
    <property type="protein sequence ID" value="KUZ82047.1"/>
    <property type="molecule type" value="Genomic_DNA"/>
</dbReference>
<protein>
    <submittedName>
        <fullName evidence="1">Uncharacterized protein</fullName>
    </submittedName>
</protein>
<organism evidence="1 2">
    <name type="scientific">Burkholderia ubonensis</name>
    <dbReference type="NCBI Taxonomy" id="101571"/>
    <lineage>
        <taxon>Bacteria</taxon>
        <taxon>Pseudomonadati</taxon>
        <taxon>Pseudomonadota</taxon>
        <taxon>Betaproteobacteria</taxon>
        <taxon>Burkholderiales</taxon>
        <taxon>Burkholderiaceae</taxon>
        <taxon>Burkholderia</taxon>
        <taxon>Burkholderia cepacia complex</taxon>
    </lineage>
</organism>
<accession>A0A124LL51</accession>